<dbReference type="GO" id="GO:0005509">
    <property type="term" value="F:calcium ion binding"/>
    <property type="evidence" value="ECO:0007669"/>
    <property type="project" value="InterPro"/>
</dbReference>
<dbReference type="AlphaFoldDB" id="A0A507BUU8"/>
<keyword evidence="3" id="KW-0285">Flavoprotein</keyword>
<evidence type="ECO:0000256" key="5">
    <source>
        <dbReference type="ARBA" id="ARBA00022837"/>
    </source>
</evidence>
<keyword evidence="4" id="KW-0274">FAD</keyword>
<keyword evidence="5" id="KW-0106">Calcium</keyword>
<dbReference type="PANTHER" id="PTHR43706">
    <property type="entry name" value="NADH DEHYDROGENASE"/>
    <property type="match status" value="1"/>
</dbReference>
<evidence type="ECO:0000256" key="7">
    <source>
        <dbReference type="ARBA" id="ARBA00023002"/>
    </source>
</evidence>
<comment type="similarity">
    <text evidence="2">Belongs to the NADH dehydrogenase family.</text>
</comment>
<dbReference type="InterPro" id="IPR011992">
    <property type="entry name" value="EF-hand-dom_pair"/>
</dbReference>
<accession>A0A507BUU8</accession>
<dbReference type="InterPro" id="IPR045024">
    <property type="entry name" value="NDH-2"/>
</dbReference>
<gene>
    <name evidence="11" type="ORF">SmJEL517_g05336</name>
</gene>
<comment type="subcellular location">
    <subcellularLocation>
        <location evidence="1">Mitochondrion inner membrane</location>
        <topology evidence="1">Peripheral membrane protein</topology>
        <orientation evidence="1">Intermembrane side</orientation>
    </subcellularLocation>
</comment>
<dbReference type="SUPFAM" id="SSF51905">
    <property type="entry name" value="FAD/NAD(P)-binding domain"/>
    <property type="match status" value="2"/>
</dbReference>
<dbReference type="SUPFAM" id="SSF47473">
    <property type="entry name" value="EF-hand"/>
    <property type="match status" value="1"/>
</dbReference>
<organism evidence="11 12">
    <name type="scientific">Synchytrium microbalum</name>
    <dbReference type="NCBI Taxonomy" id="1806994"/>
    <lineage>
        <taxon>Eukaryota</taxon>
        <taxon>Fungi</taxon>
        <taxon>Fungi incertae sedis</taxon>
        <taxon>Chytridiomycota</taxon>
        <taxon>Chytridiomycota incertae sedis</taxon>
        <taxon>Chytridiomycetes</taxon>
        <taxon>Synchytriales</taxon>
        <taxon>Synchytriaceae</taxon>
        <taxon>Synchytrium</taxon>
    </lineage>
</organism>
<comment type="caution">
    <text evidence="11">The sequence shown here is derived from an EMBL/GenBank/DDBJ whole genome shotgun (WGS) entry which is preliminary data.</text>
</comment>
<dbReference type="Proteomes" id="UP000319731">
    <property type="component" value="Unassembled WGS sequence"/>
</dbReference>
<evidence type="ECO:0000256" key="3">
    <source>
        <dbReference type="ARBA" id="ARBA00022630"/>
    </source>
</evidence>
<evidence type="ECO:0000256" key="6">
    <source>
        <dbReference type="ARBA" id="ARBA00022946"/>
    </source>
</evidence>
<evidence type="ECO:0000256" key="9">
    <source>
        <dbReference type="SAM" id="Phobius"/>
    </source>
</evidence>
<dbReference type="STRING" id="1806994.A0A507BUU8"/>
<dbReference type="PROSITE" id="PS50222">
    <property type="entry name" value="EF_HAND_2"/>
    <property type="match status" value="1"/>
</dbReference>
<keyword evidence="9" id="KW-1133">Transmembrane helix</keyword>
<dbReference type="InterPro" id="IPR023753">
    <property type="entry name" value="FAD/NAD-binding_dom"/>
</dbReference>
<reference evidence="11 12" key="1">
    <citation type="journal article" date="2019" name="Sci. Rep.">
        <title>Comparative genomics of chytrid fungi reveal insights into the obligate biotrophic and pathogenic lifestyle of Synchytrium endobioticum.</title>
        <authorList>
            <person name="van de Vossenberg B.T.L.H."/>
            <person name="Warris S."/>
            <person name="Nguyen H.D.T."/>
            <person name="van Gent-Pelzer M.P.E."/>
            <person name="Joly D.L."/>
            <person name="van de Geest H.C."/>
            <person name="Bonants P.J.M."/>
            <person name="Smith D.S."/>
            <person name="Levesque C.A."/>
            <person name="van der Lee T.A.J."/>
        </authorList>
    </citation>
    <scope>NUCLEOTIDE SEQUENCE [LARGE SCALE GENOMIC DNA]</scope>
    <source>
        <strain evidence="11 12">JEL517</strain>
    </source>
</reference>
<feature type="transmembrane region" description="Helical" evidence="9">
    <location>
        <begin position="46"/>
        <end position="65"/>
    </location>
</feature>
<dbReference type="OrthoDB" id="3244603at2759"/>
<dbReference type="RefSeq" id="XP_031022771.1">
    <property type="nucleotide sequence ID" value="XM_031171262.1"/>
</dbReference>
<keyword evidence="8" id="KW-0520">NAD</keyword>
<dbReference type="PROSITE" id="PS00018">
    <property type="entry name" value="EF_HAND_1"/>
    <property type="match status" value="1"/>
</dbReference>
<dbReference type="GO" id="GO:0005743">
    <property type="term" value="C:mitochondrial inner membrane"/>
    <property type="evidence" value="ECO:0007669"/>
    <property type="project" value="UniProtKB-SubCell"/>
</dbReference>
<feature type="domain" description="EF-hand" evidence="10">
    <location>
        <begin position="485"/>
        <end position="520"/>
    </location>
</feature>
<keyword evidence="9" id="KW-0472">Membrane</keyword>
<keyword evidence="9" id="KW-0812">Transmembrane</keyword>
<evidence type="ECO:0000256" key="1">
    <source>
        <dbReference type="ARBA" id="ARBA00004137"/>
    </source>
</evidence>
<evidence type="ECO:0000313" key="12">
    <source>
        <dbReference type="Proteomes" id="UP000319731"/>
    </source>
</evidence>
<dbReference type="PANTHER" id="PTHR43706:SF50">
    <property type="entry name" value="NADH DEHYDROGENASE (UBIQUINONE)-RELATED"/>
    <property type="match status" value="1"/>
</dbReference>
<keyword evidence="6" id="KW-0809">Transit peptide</keyword>
<evidence type="ECO:0000256" key="2">
    <source>
        <dbReference type="ARBA" id="ARBA00005272"/>
    </source>
</evidence>
<proteinExistence type="inferred from homology"/>
<dbReference type="EMBL" id="QEAO01000047">
    <property type="protein sequence ID" value="TPX31312.1"/>
    <property type="molecule type" value="Genomic_DNA"/>
</dbReference>
<keyword evidence="7" id="KW-0560">Oxidoreductase</keyword>
<protein>
    <recommendedName>
        <fullName evidence="10">EF-hand domain-containing protein</fullName>
    </recommendedName>
</protein>
<dbReference type="Pfam" id="PF07992">
    <property type="entry name" value="Pyr_redox_2"/>
    <property type="match status" value="1"/>
</dbReference>
<dbReference type="InterPro" id="IPR054585">
    <property type="entry name" value="NDH2-like_C"/>
</dbReference>
<evidence type="ECO:0000256" key="4">
    <source>
        <dbReference type="ARBA" id="ARBA00022827"/>
    </source>
</evidence>
<dbReference type="InterPro" id="IPR002048">
    <property type="entry name" value="EF_hand_dom"/>
</dbReference>
<name>A0A507BUU8_9FUNG</name>
<dbReference type="InterPro" id="IPR018247">
    <property type="entry name" value="EF_Hand_1_Ca_BS"/>
</dbReference>
<dbReference type="GeneID" id="42006559"/>
<evidence type="ECO:0000259" key="10">
    <source>
        <dbReference type="PROSITE" id="PS50222"/>
    </source>
</evidence>
<keyword evidence="12" id="KW-1185">Reference proteome</keyword>
<dbReference type="InterPro" id="IPR036188">
    <property type="entry name" value="FAD/NAD-bd_sf"/>
</dbReference>
<dbReference type="Gene3D" id="3.50.50.100">
    <property type="match status" value="2"/>
</dbReference>
<dbReference type="GO" id="GO:0003954">
    <property type="term" value="F:NADH dehydrogenase activity"/>
    <property type="evidence" value="ECO:0007669"/>
    <property type="project" value="InterPro"/>
</dbReference>
<evidence type="ECO:0000256" key="8">
    <source>
        <dbReference type="ARBA" id="ARBA00023027"/>
    </source>
</evidence>
<sequence>MIPRSAISSLPRIASSKLLHPAHTARRNSRGFSTCKTTKTRQRIHFWILGTTFTLGIAIITPSSANIVSSEGFIATDELKQKSASKDSVLKAISVTEPAVNSQQAKPVDTANLENCAVYEYPDGNSDKPRLLILGSGWAATSLIKSITPGMYQILVLSPTNYFLFTPLLPEATTGTVEARSLMESMRAICLKKEAHYLEATAQDIDIERKQVIAQGRDGKPFRVPYDLCVVSVGATNQTFGVPGVNENALFLKTIADARKIRYQIGSNLEAAALPSVTDAEKRRLLSIVIAGGGPTGTEFAAEISDFVSSDVRRLFPELIDYVTITVVQAADHILNTMAAKLSAFAEYRFKRQNINLLTKTRVVAVEPSALVYKKREADPKAEPEKLPFGICVWATGIGMRDFTRKLHEKIQEQTHSKSLVVDNRLRILGADCLYAMGDCATIENPALLKLVMEHIRRTGQDKLTYEQFGHIAAHMIREYPAAAVHLERLGDLFTEYDFDKSGTLDVQEITAMLTEVDKQLTSLPQTAQVASQEGLYLAKTLNKLAAMPQSNIKNKTEEWRSAENTLAPFRYSHFGTFSYVGGETAVLDLEGGWGTGGLSVFWLWRGAYLSRQVSFRTRALLGLDWIKTAIFGRDVSRS</sequence>
<evidence type="ECO:0000313" key="11">
    <source>
        <dbReference type="EMBL" id="TPX31312.1"/>
    </source>
</evidence>
<dbReference type="Pfam" id="PF22366">
    <property type="entry name" value="NDH2_C"/>
    <property type="match status" value="1"/>
</dbReference>